<reference evidence="2" key="1">
    <citation type="submission" date="2021-04" db="EMBL/GenBank/DDBJ databases">
        <authorList>
            <consortium name="Wellcome Sanger Institute Data Sharing"/>
        </authorList>
    </citation>
    <scope>NUCLEOTIDE SEQUENCE [LARGE SCALE GENOMIC DNA]</scope>
</reference>
<dbReference type="InterPro" id="IPR038884">
    <property type="entry name" value="CFAP61"/>
</dbReference>
<proteinExistence type="predicted"/>
<dbReference type="InterPro" id="IPR056299">
    <property type="entry name" value="CFAP61_dimer"/>
</dbReference>
<dbReference type="Pfam" id="PF23150">
    <property type="entry name" value="CFAP61_dimer"/>
    <property type="match status" value="1"/>
</dbReference>
<evidence type="ECO:0000313" key="2">
    <source>
        <dbReference type="Ensembl" id="ENSSTUP00000111148.1"/>
    </source>
</evidence>
<keyword evidence="3" id="KW-1185">Reference proteome</keyword>
<reference evidence="2" key="2">
    <citation type="submission" date="2025-08" db="UniProtKB">
        <authorList>
            <consortium name="Ensembl"/>
        </authorList>
    </citation>
    <scope>IDENTIFICATION</scope>
</reference>
<accession>A0A674ES64</accession>
<dbReference type="Proteomes" id="UP000472277">
    <property type="component" value="Chromosome 1"/>
</dbReference>
<dbReference type="InParanoid" id="A0A674ES64"/>
<dbReference type="OMA" id="YDMVETI"/>
<dbReference type="SUPFAM" id="SSF51905">
    <property type="entry name" value="FAD/NAD(P)-binding domain"/>
    <property type="match status" value="1"/>
</dbReference>
<feature type="domain" description="CFAP61 dimerisation" evidence="1">
    <location>
        <begin position="299"/>
        <end position="390"/>
    </location>
</feature>
<sequence length="391" mass="44711">MSRCAPYALNHINQKLTMEPKVTIIVVVGSADTGFTFFEVLRNSHTCRFNNMTLISTQGFPGYYTNEKMRFLHGYCDSDHTQLSLRSWINVVTGKRVGIDRAVKHVLVSGGRKVPYDHLIFYTGQQYQVRGKYNTLVYYRGSSCSPSSCFSNHTVEKALENSGVHVHHNCFLAQMNDGQNPESITFVSFTSDTQPLRLECSLRVNYDAFQSNNNACLVYDGRLVIDTTFHTSDSTIRAGGPLTKFPRHYHSDQWSHSRFNSREVVQELAAILLPFFDLTLEPAINPPADLDGLITNYTQRLPGGYSYLHQHWYLSDPSYFPQGREILTGRIETGNNFHLHLNMYDMVETITCMSLKPLPVSNYMCLYGKHELLLNHLCSRYDEGQVHDLYR</sequence>
<organism evidence="2 3">
    <name type="scientific">Salmo trutta</name>
    <name type="common">Brown trout</name>
    <dbReference type="NCBI Taxonomy" id="8032"/>
    <lineage>
        <taxon>Eukaryota</taxon>
        <taxon>Metazoa</taxon>
        <taxon>Chordata</taxon>
        <taxon>Craniata</taxon>
        <taxon>Vertebrata</taxon>
        <taxon>Euteleostomi</taxon>
        <taxon>Actinopterygii</taxon>
        <taxon>Neopterygii</taxon>
        <taxon>Teleostei</taxon>
        <taxon>Protacanthopterygii</taxon>
        <taxon>Salmoniformes</taxon>
        <taxon>Salmonidae</taxon>
        <taxon>Salmoninae</taxon>
        <taxon>Salmo</taxon>
    </lineage>
</organism>
<dbReference type="Gene3D" id="3.50.50.60">
    <property type="entry name" value="FAD/NAD(P)-binding domain"/>
    <property type="match status" value="1"/>
</dbReference>
<dbReference type="InterPro" id="IPR036188">
    <property type="entry name" value="FAD/NAD-bd_sf"/>
</dbReference>
<dbReference type="GeneTree" id="ENSGT00390000004987"/>
<dbReference type="Ensembl" id="ENSSTUT00000118971.1">
    <property type="protein sequence ID" value="ENSSTUP00000111148.1"/>
    <property type="gene ID" value="ENSSTUG00000049255.1"/>
</dbReference>
<dbReference type="PANTHER" id="PTHR21178:SF8">
    <property type="entry name" value="CILIA- AND FLAGELLA-ASSOCIATED PROTEIN 61"/>
    <property type="match status" value="1"/>
</dbReference>
<evidence type="ECO:0000313" key="3">
    <source>
        <dbReference type="Proteomes" id="UP000472277"/>
    </source>
</evidence>
<name>A0A674ES64_SALTR</name>
<dbReference type="PANTHER" id="PTHR21178">
    <property type="entry name" value="CILIA- AND FLAGELLA-ASSOCIATED PROTEIN 61"/>
    <property type="match status" value="1"/>
</dbReference>
<evidence type="ECO:0000259" key="1">
    <source>
        <dbReference type="Pfam" id="PF23150"/>
    </source>
</evidence>
<protein>
    <submittedName>
        <fullName evidence="2">Si:zfos-223e1.2</fullName>
    </submittedName>
</protein>
<dbReference type="AlphaFoldDB" id="A0A674ES64"/>
<reference evidence="2" key="3">
    <citation type="submission" date="2025-09" db="UniProtKB">
        <authorList>
            <consortium name="Ensembl"/>
        </authorList>
    </citation>
    <scope>IDENTIFICATION</scope>
</reference>